<evidence type="ECO:0000256" key="7">
    <source>
        <dbReference type="ARBA" id="ARBA00023015"/>
    </source>
</evidence>
<evidence type="ECO:0000256" key="13">
    <source>
        <dbReference type="PIRNR" id="PIRNR002527"/>
    </source>
</evidence>
<dbReference type="GO" id="GO:0005496">
    <property type="term" value="F:steroid binding"/>
    <property type="evidence" value="ECO:0007669"/>
    <property type="project" value="UniProtKB-KW"/>
</dbReference>
<evidence type="ECO:0000256" key="11">
    <source>
        <dbReference type="ARBA" id="ARBA00023170"/>
    </source>
</evidence>
<evidence type="ECO:0000256" key="10">
    <source>
        <dbReference type="ARBA" id="ARBA00023163"/>
    </source>
</evidence>
<dbReference type="GO" id="GO:0043565">
    <property type="term" value="F:sequence-specific DNA binding"/>
    <property type="evidence" value="ECO:0007669"/>
    <property type="project" value="InterPro"/>
</dbReference>
<dbReference type="PRINTS" id="PR00398">
    <property type="entry name" value="STRDHORMONER"/>
</dbReference>
<dbReference type="InterPro" id="IPR035500">
    <property type="entry name" value="NHR-like_dom_sf"/>
</dbReference>
<feature type="compositionally biased region" description="Low complexity" evidence="14">
    <location>
        <begin position="555"/>
        <end position="573"/>
    </location>
</feature>
<dbReference type="InterPro" id="IPR001723">
    <property type="entry name" value="Nuclear_hrmn_rcpt"/>
</dbReference>
<dbReference type="FunFam" id="1.10.565.10:FF:000010">
    <property type="entry name" value="Estrogen receptor"/>
    <property type="match status" value="1"/>
</dbReference>
<gene>
    <name evidence="17" type="ORF">ANANG_G00120870</name>
</gene>
<comment type="similarity">
    <text evidence="2 13">Belongs to the nuclear hormone receptor family. NR3 subfamily.</text>
</comment>
<evidence type="ECO:0000256" key="14">
    <source>
        <dbReference type="SAM" id="MobiDB-lite"/>
    </source>
</evidence>
<reference evidence="17" key="1">
    <citation type="submission" date="2021-01" db="EMBL/GenBank/DDBJ databases">
        <title>A chromosome-scale assembly of European eel, Anguilla anguilla.</title>
        <authorList>
            <person name="Henkel C."/>
            <person name="Jong-Raadsen S.A."/>
            <person name="Dufour S."/>
            <person name="Weltzien F.-A."/>
            <person name="Palstra A.P."/>
            <person name="Pelster B."/>
            <person name="Spaink H.P."/>
            <person name="Van Den Thillart G.E."/>
            <person name="Jansen H."/>
            <person name="Zahm M."/>
            <person name="Klopp C."/>
            <person name="Cedric C."/>
            <person name="Louis A."/>
            <person name="Berthelot C."/>
            <person name="Parey E."/>
            <person name="Roest Crollius H."/>
            <person name="Montfort J."/>
            <person name="Robinson-Rechavi M."/>
            <person name="Bucao C."/>
            <person name="Bouchez O."/>
            <person name="Gislard M."/>
            <person name="Lluch J."/>
            <person name="Milhes M."/>
            <person name="Lampietro C."/>
            <person name="Lopez Roques C."/>
            <person name="Donnadieu C."/>
            <person name="Braasch I."/>
            <person name="Desvignes T."/>
            <person name="Postlethwait J."/>
            <person name="Bobe J."/>
            <person name="Guiguen Y."/>
            <person name="Dirks R."/>
        </authorList>
    </citation>
    <scope>NUCLEOTIDE SEQUENCE</scope>
    <source>
        <strain evidence="17">Tag_6206</strain>
        <tissue evidence="17">Liver</tissue>
    </source>
</reference>
<dbReference type="GO" id="GO:0005634">
    <property type="term" value="C:nucleus"/>
    <property type="evidence" value="ECO:0007669"/>
    <property type="project" value="UniProtKB-SubCell"/>
</dbReference>
<dbReference type="InterPro" id="IPR021064">
    <property type="entry name" value="ER-beta-like_N"/>
</dbReference>
<dbReference type="GO" id="GO:0008270">
    <property type="term" value="F:zinc ion binding"/>
    <property type="evidence" value="ECO:0007669"/>
    <property type="project" value="UniProtKB-KW"/>
</dbReference>
<keyword evidence="6" id="KW-0862">Zinc</keyword>
<keyword evidence="7 13" id="KW-0805">Transcription regulation</keyword>
<dbReference type="FunFam" id="3.30.50.10:FF:000014">
    <property type="entry name" value="Estrogen receptor beta"/>
    <property type="match status" value="1"/>
</dbReference>
<evidence type="ECO:0000259" key="16">
    <source>
        <dbReference type="PROSITE" id="PS51843"/>
    </source>
</evidence>
<dbReference type="GO" id="GO:0042562">
    <property type="term" value="F:hormone binding"/>
    <property type="evidence" value="ECO:0007669"/>
    <property type="project" value="UniProtKB-ARBA"/>
</dbReference>
<dbReference type="Pfam" id="PF00105">
    <property type="entry name" value="zf-C4"/>
    <property type="match status" value="1"/>
</dbReference>
<dbReference type="PROSITE" id="PS00031">
    <property type="entry name" value="NUCLEAR_REC_DBD_1"/>
    <property type="match status" value="1"/>
</dbReference>
<evidence type="ECO:0000256" key="4">
    <source>
        <dbReference type="ARBA" id="ARBA00022723"/>
    </source>
</evidence>
<dbReference type="SUPFAM" id="SSF48508">
    <property type="entry name" value="Nuclear receptor ligand-binding domain"/>
    <property type="match status" value="1"/>
</dbReference>
<dbReference type="InterPro" id="IPR024178">
    <property type="entry name" value="Est_rcpt/est-rel_rcp"/>
</dbReference>
<dbReference type="InterPro" id="IPR013088">
    <property type="entry name" value="Znf_NHR/GATA"/>
</dbReference>
<evidence type="ECO:0000256" key="9">
    <source>
        <dbReference type="ARBA" id="ARBA00023125"/>
    </source>
</evidence>
<keyword evidence="10 13" id="KW-0804">Transcription</keyword>
<dbReference type="InterPro" id="IPR050200">
    <property type="entry name" value="Nuclear_hormone_rcpt_NR3"/>
</dbReference>
<dbReference type="Pfam" id="PF12497">
    <property type="entry name" value="ERbeta_N"/>
    <property type="match status" value="1"/>
</dbReference>
<feature type="compositionally biased region" description="Polar residues" evidence="14">
    <location>
        <begin position="527"/>
        <end position="553"/>
    </location>
</feature>
<dbReference type="PROSITE" id="PS51030">
    <property type="entry name" value="NUCLEAR_REC_DBD_2"/>
    <property type="match status" value="1"/>
</dbReference>
<feature type="domain" description="Nuclear receptor" evidence="15">
    <location>
        <begin position="133"/>
        <end position="208"/>
    </location>
</feature>
<dbReference type="Pfam" id="PF00104">
    <property type="entry name" value="Hormone_recep"/>
    <property type="match status" value="1"/>
</dbReference>
<keyword evidence="5" id="KW-0863">Zinc-finger</keyword>
<keyword evidence="8" id="KW-0446">Lipid-binding</keyword>
<dbReference type="InterPro" id="IPR000536">
    <property type="entry name" value="Nucl_hrmn_rcpt_lig-bd"/>
</dbReference>
<name>A0A9D3RXM8_ANGAN</name>
<evidence type="ECO:0000256" key="2">
    <source>
        <dbReference type="ARBA" id="ARBA00005413"/>
    </source>
</evidence>
<evidence type="ECO:0000256" key="3">
    <source>
        <dbReference type="ARBA" id="ARBA00022665"/>
    </source>
</evidence>
<dbReference type="EMBL" id="JAFIRN010000006">
    <property type="protein sequence ID" value="KAG5846990.1"/>
    <property type="molecule type" value="Genomic_DNA"/>
</dbReference>
<dbReference type="PANTHER" id="PTHR48092">
    <property type="entry name" value="KNIRPS-RELATED PROTEIN-RELATED"/>
    <property type="match status" value="1"/>
</dbReference>
<dbReference type="InterPro" id="IPR001628">
    <property type="entry name" value="Znf_hrmn_rcpt"/>
</dbReference>
<dbReference type="SMART" id="SM00399">
    <property type="entry name" value="ZnF_C4"/>
    <property type="match status" value="1"/>
</dbReference>
<protein>
    <recommendedName>
        <fullName evidence="19">Estrogen receptor beta</fullName>
    </recommendedName>
</protein>
<dbReference type="Proteomes" id="UP001044222">
    <property type="component" value="Chromosome 6"/>
</dbReference>
<keyword evidence="12 13" id="KW-0539">Nucleus</keyword>
<keyword evidence="18" id="KW-1185">Reference proteome</keyword>
<comment type="caution">
    <text evidence="17">The sequence shown here is derived from an EMBL/GenBank/DDBJ whole genome shotgun (WGS) entry which is preliminary data.</text>
</comment>
<evidence type="ECO:0000256" key="6">
    <source>
        <dbReference type="ARBA" id="ARBA00022833"/>
    </source>
</evidence>
<dbReference type="PROSITE" id="PS51843">
    <property type="entry name" value="NR_LBD"/>
    <property type="match status" value="1"/>
</dbReference>
<dbReference type="AlphaFoldDB" id="A0A9D3RXM8"/>
<evidence type="ECO:0000256" key="5">
    <source>
        <dbReference type="ARBA" id="ARBA00022771"/>
    </source>
</evidence>
<organism evidence="17 18">
    <name type="scientific">Anguilla anguilla</name>
    <name type="common">European freshwater eel</name>
    <name type="synonym">Muraena anguilla</name>
    <dbReference type="NCBI Taxonomy" id="7936"/>
    <lineage>
        <taxon>Eukaryota</taxon>
        <taxon>Metazoa</taxon>
        <taxon>Chordata</taxon>
        <taxon>Craniata</taxon>
        <taxon>Vertebrata</taxon>
        <taxon>Euteleostomi</taxon>
        <taxon>Actinopterygii</taxon>
        <taxon>Neopterygii</taxon>
        <taxon>Teleostei</taxon>
        <taxon>Anguilliformes</taxon>
        <taxon>Anguillidae</taxon>
        <taxon>Anguilla</taxon>
    </lineage>
</organism>
<evidence type="ECO:0008006" key="19">
    <source>
        <dbReference type="Google" id="ProtNLM"/>
    </source>
</evidence>
<evidence type="ECO:0000256" key="8">
    <source>
        <dbReference type="ARBA" id="ARBA00023121"/>
    </source>
</evidence>
<evidence type="ECO:0000256" key="12">
    <source>
        <dbReference type="ARBA" id="ARBA00023242"/>
    </source>
</evidence>
<keyword evidence="9" id="KW-0238">DNA-binding</keyword>
<proteinExistence type="inferred from homology"/>
<dbReference type="CDD" id="cd06949">
    <property type="entry name" value="NR_LBD_ER"/>
    <property type="match status" value="1"/>
</dbReference>
<accession>A0A9D3RXM8</accession>
<feature type="domain" description="NR LBD" evidence="16">
    <location>
        <begin position="248"/>
        <end position="484"/>
    </location>
</feature>
<feature type="region of interest" description="Disordered" evidence="14">
    <location>
        <begin position="489"/>
        <end position="599"/>
    </location>
</feature>
<dbReference type="SUPFAM" id="SSF57716">
    <property type="entry name" value="Glucocorticoid receptor-like (DNA-binding domain)"/>
    <property type="match status" value="1"/>
</dbReference>
<keyword evidence="4" id="KW-0479">Metal-binding</keyword>
<dbReference type="CDD" id="cd07171">
    <property type="entry name" value="NR_DBD_ER"/>
    <property type="match status" value="1"/>
</dbReference>
<dbReference type="GO" id="GO:0030284">
    <property type="term" value="F:nuclear estrogen receptor activity"/>
    <property type="evidence" value="ECO:0007669"/>
    <property type="project" value="InterPro"/>
</dbReference>
<feature type="compositionally biased region" description="Low complexity" evidence="14">
    <location>
        <begin position="118"/>
        <end position="128"/>
    </location>
</feature>
<sequence>MAGSSGHCPQLLRCQEADSSRACGRMLSPIYGSALPPQAAEPGAPPVLGFGGTDSPSPRPAFLWPPHTRVSPLTLHCHQSHHPRSEPSHTPWAEPKPHCAPPKSSEPEGCRARGGEELGASSSAGGPSERVDVHFCAVCADYASGYHYGVWSCEGCKAFFKRSIQGHNEYICPATNQCTIDKNRRKSCQACRLRKCFEVGMMKCGMRRERGTYRTGQFQRPPRARCSRGTGTEACVRRTRELGPSVLTPEQLISHIMEVEPPAIYLMEEVQKPFTEASMMMALTRLADKELVYMINWAKKIPGFVELDLFDQVHLLECCWLEVLMVGLMWRSVDHPGKLIFSPDLILNRDEGNCVEGIMEIFDLLLAATSRFRELKLRQEEFVCLKAMILLNSNMYLVSPNSEEVLQSRNKLLCLLDAVTDALIWAIAKTGLSFQQQSARLAHLIMLLSHIRHISNKGMDHLHSMTMKKMVPLYDLLLEMLDAHIMHSSRISNPIPPGPGPGPVPRDSGPSPQPPPDHGPDHLNRGPSPQTPASARMTPSPTSPALVTQSIPMATSGSVSVESSTVESSVPETLEPECLADVPPQKVPTTSWGRDSGPP</sequence>
<dbReference type="PIRSF" id="PIRSF500102">
    <property type="entry name" value="ER-b"/>
    <property type="match status" value="1"/>
</dbReference>
<dbReference type="GO" id="GO:0030520">
    <property type="term" value="P:estrogen receptor signaling pathway"/>
    <property type="evidence" value="ECO:0007669"/>
    <property type="project" value="InterPro"/>
</dbReference>
<feature type="compositionally biased region" description="Basic and acidic residues" evidence="14">
    <location>
        <begin position="105"/>
        <end position="116"/>
    </location>
</feature>
<dbReference type="GO" id="GO:0071392">
    <property type="term" value="P:cellular response to estradiol stimulus"/>
    <property type="evidence" value="ECO:0007669"/>
    <property type="project" value="InterPro"/>
</dbReference>
<dbReference type="PRINTS" id="PR00047">
    <property type="entry name" value="STROIDFINGER"/>
</dbReference>
<keyword evidence="11 13" id="KW-0675">Receptor</keyword>
<dbReference type="SMART" id="SM00430">
    <property type="entry name" value="HOLI"/>
    <property type="match status" value="1"/>
</dbReference>
<keyword evidence="3" id="KW-0754">Steroid-binding</keyword>
<feature type="region of interest" description="Disordered" evidence="14">
    <location>
        <begin position="34"/>
        <end position="128"/>
    </location>
</feature>
<evidence type="ECO:0000313" key="17">
    <source>
        <dbReference type="EMBL" id="KAG5846990.1"/>
    </source>
</evidence>
<evidence type="ECO:0000259" key="15">
    <source>
        <dbReference type="PROSITE" id="PS51030"/>
    </source>
</evidence>
<feature type="compositionally biased region" description="Pro residues" evidence="14">
    <location>
        <begin position="494"/>
        <end position="504"/>
    </location>
</feature>
<dbReference type="InterPro" id="IPR028355">
    <property type="entry name" value="ER-beta/gamma"/>
</dbReference>
<evidence type="ECO:0000256" key="1">
    <source>
        <dbReference type="ARBA" id="ARBA00004123"/>
    </source>
</evidence>
<dbReference type="PIRSF" id="PIRSF002527">
    <property type="entry name" value="ER-like_NR"/>
    <property type="match status" value="1"/>
</dbReference>
<evidence type="ECO:0000313" key="18">
    <source>
        <dbReference type="Proteomes" id="UP001044222"/>
    </source>
</evidence>
<dbReference type="Gene3D" id="1.10.565.10">
    <property type="entry name" value="Retinoid X Receptor"/>
    <property type="match status" value="1"/>
</dbReference>
<comment type="subcellular location">
    <subcellularLocation>
        <location evidence="1 13">Nucleus</location>
    </subcellularLocation>
</comment>
<dbReference type="Gene3D" id="3.30.50.10">
    <property type="entry name" value="Erythroid Transcription Factor GATA-1, subunit A"/>
    <property type="match status" value="1"/>
</dbReference>